<keyword evidence="11" id="KW-1185">Reference proteome</keyword>
<dbReference type="Proteomes" id="UP001153069">
    <property type="component" value="Unassembled WGS sequence"/>
</dbReference>
<proteinExistence type="predicted"/>
<dbReference type="OrthoDB" id="5593520at2759"/>
<feature type="compositionally biased region" description="Acidic residues" evidence="6">
    <location>
        <begin position="780"/>
        <end position="799"/>
    </location>
</feature>
<comment type="subcellular location">
    <subcellularLocation>
        <location evidence="1">Cell membrane</location>
        <topology evidence="1">Multi-pass membrane protein</topology>
    </subcellularLocation>
</comment>
<keyword evidence="5 7" id="KW-0472">Membrane</keyword>
<name>A0A9N8E7Y3_9STRA</name>
<evidence type="ECO:0000259" key="9">
    <source>
        <dbReference type="Pfam" id="PF03553"/>
    </source>
</evidence>
<reference evidence="10" key="1">
    <citation type="submission" date="2020-06" db="EMBL/GenBank/DDBJ databases">
        <authorList>
            <consortium name="Plant Systems Biology data submission"/>
        </authorList>
    </citation>
    <scope>NUCLEOTIDE SEQUENCE</scope>
    <source>
        <strain evidence="10">D6</strain>
    </source>
</reference>
<evidence type="ECO:0000256" key="1">
    <source>
        <dbReference type="ARBA" id="ARBA00004651"/>
    </source>
</evidence>
<feature type="transmembrane region" description="Helical" evidence="7">
    <location>
        <begin position="409"/>
        <end position="429"/>
    </location>
</feature>
<keyword evidence="3 7" id="KW-0812">Transmembrane</keyword>
<evidence type="ECO:0000256" key="8">
    <source>
        <dbReference type="SAM" id="SignalP"/>
    </source>
</evidence>
<evidence type="ECO:0000256" key="3">
    <source>
        <dbReference type="ARBA" id="ARBA00022692"/>
    </source>
</evidence>
<evidence type="ECO:0000256" key="5">
    <source>
        <dbReference type="ARBA" id="ARBA00023136"/>
    </source>
</evidence>
<feature type="transmembrane region" description="Helical" evidence="7">
    <location>
        <begin position="136"/>
        <end position="156"/>
    </location>
</feature>
<feature type="region of interest" description="Disordered" evidence="6">
    <location>
        <begin position="757"/>
        <end position="819"/>
    </location>
</feature>
<feature type="compositionally biased region" description="Polar residues" evidence="6">
    <location>
        <begin position="809"/>
        <end position="819"/>
    </location>
</feature>
<feature type="transmembrane region" description="Helical" evidence="7">
    <location>
        <begin position="673"/>
        <end position="692"/>
    </location>
</feature>
<feature type="chain" id="PRO_5040159270" evidence="8">
    <location>
        <begin position="20"/>
        <end position="819"/>
    </location>
</feature>
<feature type="region of interest" description="Disordered" evidence="6">
    <location>
        <begin position="378"/>
        <end position="399"/>
    </location>
</feature>
<feature type="transmembrane region" description="Helical" evidence="7">
    <location>
        <begin position="589"/>
        <end position="616"/>
    </location>
</feature>
<feature type="transmembrane region" description="Helical" evidence="7">
    <location>
        <begin position="549"/>
        <end position="569"/>
    </location>
</feature>
<feature type="domain" description="Na+/H+ antiporter NhaC-like C-terminal" evidence="9">
    <location>
        <begin position="539"/>
        <end position="686"/>
    </location>
</feature>
<keyword evidence="2" id="KW-1003">Cell membrane</keyword>
<evidence type="ECO:0000313" key="10">
    <source>
        <dbReference type="EMBL" id="CAB9515490.1"/>
    </source>
</evidence>
<feature type="transmembrane region" description="Helical" evidence="7">
    <location>
        <begin position="163"/>
        <end position="181"/>
    </location>
</feature>
<evidence type="ECO:0000256" key="2">
    <source>
        <dbReference type="ARBA" id="ARBA00022475"/>
    </source>
</evidence>
<evidence type="ECO:0000313" key="11">
    <source>
        <dbReference type="Proteomes" id="UP001153069"/>
    </source>
</evidence>
<feature type="transmembrane region" description="Helical" evidence="7">
    <location>
        <begin position="699"/>
        <end position="721"/>
    </location>
</feature>
<dbReference type="EMBL" id="CAICTM010000718">
    <property type="protein sequence ID" value="CAB9515490.1"/>
    <property type="molecule type" value="Genomic_DNA"/>
</dbReference>
<protein>
    <submittedName>
        <fullName evidence="10">Inherit from COG: Na H antiporter</fullName>
    </submittedName>
</protein>
<comment type="caution">
    <text evidence="10">The sequence shown here is derived from an EMBL/GenBank/DDBJ whole genome shotgun (WGS) entry which is preliminary data.</text>
</comment>
<dbReference type="PANTHER" id="PTHR43478:SF1">
    <property type="entry name" value="NA+_H+ ANTIPORTER NHAC-LIKE C-TERMINAL DOMAIN-CONTAINING PROTEIN"/>
    <property type="match status" value="1"/>
</dbReference>
<dbReference type="AlphaFoldDB" id="A0A9N8E7Y3"/>
<dbReference type="GO" id="GO:0005886">
    <property type="term" value="C:plasma membrane"/>
    <property type="evidence" value="ECO:0007669"/>
    <property type="project" value="UniProtKB-SubCell"/>
</dbReference>
<dbReference type="PANTHER" id="PTHR43478">
    <property type="entry name" value="NA+/H+ ANTIPORTER-RELATED"/>
    <property type="match status" value="1"/>
</dbReference>
<gene>
    <name evidence="10" type="ORF">SEMRO_719_G192330.1</name>
</gene>
<feature type="transmembrane region" description="Helical" evidence="7">
    <location>
        <begin position="201"/>
        <end position="219"/>
    </location>
</feature>
<accession>A0A9N8E7Y3</accession>
<evidence type="ECO:0000256" key="6">
    <source>
        <dbReference type="SAM" id="MobiDB-lite"/>
    </source>
</evidence>
<dbReference type="Pfam" id="PF03553">
    <property type="entry name" value="Na_H_antiporter"/>
    <property type="match status" value="2"/>
</dbReference>
<evidence type="ECO:0000256" key="7">
    <source>
        <dbReference type="SAM" id="Phobius"/>
    </source>
</evidence>
<sequence length="819" mass="89650">MLIIKLLGALLLLASTSQGFDYTLSSDSAFEISTTDVATDIGDLKVLFNGDSVYVHVSGLEWVETDNNDTEAVLFYETSVDGKVSSIGSYDLNTFGRQLPDKLDVGNLTVTNSGAHTVVVRLFAPNNFDLTTERTYQSYAAGVSIIPLIVVLVLAMGTQMVEFSLFVTIFIGACMVTGGIKEGFQTTLDTYILMNLADVDHAYVYLFSLFLSGLVSMMQKSGGMIGFTQWVAQYAKTPRAAQVSIFCVTLLCFFDDYTNLLLTGQSMSSLSDLMMVSKEKFTFLVDATAAPLASLTPVSSWVGFEVNLIQTELTKLIEIYGEENLTVSTSAIQVFLQSIKYRYYPIFMLFLIPTLLVLQRDFGPMLLAERRVRVHERTDGGKGHIERAEGDEGMKTENDPRTDIPYRTFNMLVPVLLLIFFIFFLMIRTGDDGSGSQSFTEKIESSDSFSALLWGTMATAIITGLMYALQIVQNGHYVLPTLPVLKSCLCGVSETEVVVEEDNLEKPSADGDVGEDEGEEMYKGESLALLPEMGRARSLMSIYESVESFLFGMNRLFPALIVLTLAWATGDIMTTVGADSVAPEAMPTLAFVIAVIMALATGSSWSTMTILFPLIMVPTYRVAEGDELIFYATVAGVLSGSVAGDHMSPISDTTVISAMSCGCKLLNHVVTQAPYSTVIVIFCILFGTIPIGRNAMPNIVGILLALVAIILWVFFVGAPIVSPTGRYDILTELFLKCRPNPGLQELREETIKYHEDKFGGDMDMGDGDEPEQEGKGEGNDAPEEQEEEPNKEEEDDPEKEEVPMDDNSLKNSHLTTVSA</sequence>
<organism evidence="10 11">
    <name type="scientific">Seminavis robusta</name>
    <dbReference type="NCBI Taxonomy" id="568900"/>
    <lineage>
        <taxon>Eukaryota</taxon>
        <taxon>Sar</taxon>
        <taxon>Stramenopiles</taxon>
        <taxon>Ochrophyta</taxon>
        <taxon>Bacillariophyta</taxon>
        <taxon>Bacillariophyceae</taxon>
        <taxon>Bacillariophycidae</taxon>
        <taxon>Naviculales</taxon>
        <taxon>Naviculaceae</taxon>
        <taxon>Seminavis</taxon>
    </lineage>
</organism>
<evidence type="ECO:0000256" key="4">
    <source>
        <dbReference type="ARBA" id="ARBA00022989"/>
    </source>
</evidence>
<feature type="transmembrane region" description="Helical" evidence="7">
    <location>
        <begin position="449"/>
        <end position="469"/>
    </location>
</feature>
<feature type="signal peptide" evidence="8">
    <location>
        <begin position="1"/>
        <end position="19"/>
    </location>
</feature>
<feature type="transmembrane region" description="Helical" evidence="7">
    <location>
        <begin position="628"/>
        <end position="644"/>
    </location>
</feature>
<feature type="domain" description="Na+/H+ antiporter NhaC-like C-terminal" evidence="9">
    <location>
        <begin position="294"/>
        <end position="461"/>
    </location>
</feature>
<keyword evidence="4 7" id="KW-1133">Transmembrane helix</keyword>
<keyword evidence="8" id="KW-0732">Signal</keyword>
<dbReference type="InterPro" id="IPR018461">
    <property type="entry name" value="Na/H_Antiport_NhaC-like_C"/>
</dbReference>